<evidence type="ECO:0000256" key="1">
    <source>
        <dbReference type="ARBA" id="ARBA00004651"/>
    </source>
</evidence>
<feature type="transmembrane region" description="Helical" evidence="14">
    <location>
        <begin position="89"/>
        <end position="108"/>
    </location>
</feature>
<evidence type="ECO:0000256" key="4">
    <source>
        <dbReference type="ARBA" id="ARBA00021581"/>
    </source>
</evidence>
<evidence type="ECO:0000256" key="3">
    <source>
        <dbReference type="ARBA" id="ARBA00012374"/>
    </source>
</evidence>
<comment type="caution">
    <text evidence="15">The sequence shown here is derived from an EMBL/GenBank/DDBJ whole genome shotgun (WGS) entry which is preliminary data.</text>
</comment>
<dbReference type="AlphaFoldDB" id="A0A4Y8WRI1"/>
<evidence type="ECO:0000256" key="14">
    <source>
        <dbReference type="HAMAP-Rule" id="MF_01006"/>
    </source>
</evidence>
<keyword evidence="8 14" id="KW-1133">Transmembrane helix</keyword>
<dbReference type="Proteomes" id="UP000297225">
    <property type="component" value="Unassembled WGS sequence"/>
</dbReference>
<dbReference type="GO" id="GO:0046677">
    <property type="term" value="P:response to antibiotic"/>
    <property type="evidence" value="ECO:0007669"/>
    <property type="project" value="UniProtKB-UniRule"/>
</dbReference>
<feature type="transmembrane region" description="Helical" evidence="14">
    <location>
        <begin position="120"/>
        <end position="137"/>
    </location>
</feature>
<keyword evidence="14" id="KW-0573">Peptidoglycan synthesis</keyword>
<dbReference type="Pfam" id="PF02673">
    <property type="entry name" value="BacA"/>
    <property type="match status" value="1"/>
</dbReference>
<gene>
    <name evidence="14" type="primary">uppP</name>
    <name evidence="15" type="ORF">E4P47_00860</name>
</gene>
<evidence type="ECO:0000256" key="11">
    <source>
        <dbReference type="ARBA" id="ARBA00032707"/>
    </source>
</evidence>
<dbReference type="OrthoDB" id="9808289at2"/>
<keyword evidence="16" id="KW-1185">Reference proteome</keyword>
<proteinExistence type="inferred from homology"/>
<keyword evidence="14" id="KW-0961">Cell wall biogenesis/degradation</keyword>
<keyword evidence="10 14" id="KW-0046">Antibiotic resistance</keyword>
<evidence type="ECO:0000256" key="7">
    <source>
        <dbReference type="ARBA" id="ARBA00022801"/>
    </source>
</evidence>
<dbReference type="NCBIfam" id="TIGR00753">
    <property type="entry name" value="undec_PP_bacA"/>
    <property type="match status" value="1"/>
</dbReference>
<keyword evidence="6 14" id="KW-0812">Transmembrane</keyword>
<comment type="subcellular location">
    <subcellularLocation>
        <location evidence="1 14">Cell membrane</location>
        <topology evidence="1 14">Multi-pass membrane protein</topology>
    </subcellularLocation>
</comment>
<feature type="transmembrane region" description="Helical" evidence="14">
    <location>
        <begin position="226"/>
        <end position="248"/>
    </location>
</feature>
<evidence type="ECO:0000313" key="16">
    <source>
        <dbReference type="Proteomes" id="UP000297225"/>
    </source>
</evidence>
<keyword evidence="7 14" id="KW-0378">Hydrolase</keyword>
<dbReference type="EC" id="3.6.1.27" evidence="3 14"/>
<dbReference type="PANTHER" id="PTHR30622">
    <property type="entry name" value="UNDECAPRENYL-DIPHOSPHATASE"/>
    <property type="match status" value="1"/>
</dbReference>
<comment type="catalytic activity">
    <reaction evidence="13 14">
        <text>di-trans,octa-cis-undecaprenyl diphosphate + H2O = di-trans,octa-cis-undecaprenyl phosphate + phosphate + H(+)</text>
        <dbReference type="Rhea" id="RHEA:28094"/>
        <dbReference type="ChEBI" id="CHEBI:15377"/>
        <dbReference type="ChEBI" id="CHEBI:15378"/>
        <dbReference type="ChEBI" id="CHEBI:43474"/>
        <dbReference type="ChEBI" id="CHEBI:58405"/>
        <dbReference type="ChEBI" id="CHEBI:60392"/>
        <dbReference type="EC" id="3.6.1.27"/>
    </reaction>
</comment>
<evidence type="ECO:0000256" key="8">
    <source>
        <dbReference type="ARBA" id="ARBA00022989"/>
    </source>
</evidence>
<feature type="transmembrane region" description="Helical" evidence="14">
    <location>
        <begin position="41"/>
        <end position="62"/>
    </location>
</feature>
<dbReference type="NCBIfam" id="NF001390">
    <property type="entry name" value="PRK00281.1-4"/>
    <property type="match status" value="1"/>
</dbReference>
<protein>
    <recommendedName>
        <fullName evidence="4 14">Undecaprenyl-diphosphatase</fullName>
        <ecNumber evidence="3 14">3.6.1.27</ecNumber>
    </recommendedName>
    <alternativeName>
        <fullName evidence="12 14">Bacitracin resistance protein</fullName>
    </alternativeName>
    <alternativeName>
        <fullName evidence="11 14">Undecaprenyl pyrophosphate phosphatase</fullName>
    </alternativeName>
</protein>
<dbReference type="InterPro" id="IPR003824">
    <property type="entry name" value="UppP"/>
</dbReference>
<evidence type="ECO:0000256" key="10">
    <source>
        <dbReference type="ARBA" id="ARBA00023251"/>
    </source>
</evidence>
<evidence type="ECO:0000256" key="12">
    <source>
        <dbReference type="ARBA" id="ARBA00032932"/>
    </source>
</evidence>
<comment type="function">
    <text evidence="14">Catalyzes the dephosphorylation of undecaprenyl diphosphate (UPP). Confers resistance to bacitracin.</text>
</comment>
<feature type="transmembrane region" description="Helical" evidence="14">
    <location>
        <begin position="260"/>
        <end position="283"/>
    </location>
</feature>
<evidence type="ECO:0000256" key="5">
    <source>
        <dbReference type="ARBA" id="ARBA00022475"/>
    </source>
</evidence>
<evidence type="ECO:0000256" key="13">
    <source>
        <dbReference type="ARBA" id="ARBA00047594"/>
    </source>
</evidence>
<name>A0A4Y8WRI1_9PORP</name>
<dbReference type="STRING" id="1122973.GCA_000379925_01325"/>
<feature type="transmembrane region" description="Helical" evidence="14">
    <location>
        <begin position="190"/>
        <end position="214"/>
    </location>
</feature>
<dbReference type="PANTHER" id="PTHR30622:SF3">
    <property type="entry name" value="UNDECAPRENYL-DIPHOSPHATASE"/>
    <property type="match status" value="1"/>
</dbReference>
<evidence type="ECO:0000256" key="6">
    <source>
        <dbReference type="ARBA" id="ARBA00022692"/>
    </source>
</evidence>
<evidence type="ECO:0000256" key="2">
    <source>
        <dbReference type="ARBA" id="ARBA00010621"/>
    </source>
</evidence>
<accession>A0A4Y8WRI1</accession>
<dbReference type="EMBL" id="SPNC01000006">
    <property type="protein sequence ID" value="TFH97175.1"/>
    <property type="molecule type" value="Genomic_DNA"/>
</dbReference>
<dbReference type="GO" id="GO:0009252">
    <property type="term" value="P:peptidoglycan biosynthetic process"/>
    <property type="evidence" value="ECO:0007669"/>
    <property type="project" value="UniProtKB-KW"/>
</dbReference>
<sequence length="284" mass="31483">MTIFEAIVLAIVEGITEFLPISSTGHMVITQALMGIESSEYVKAFTVMIQFGAILSVVALYFKRFFRFDLPADMWHGNHSNARRALSRFRFYFLLIVGVVPAAILGLLFNDWVDEVLGEVWIIAANLVIGGIVMLFIDKLIKHNHASKVTYPKSFIIGLFQTIAMFFPGMSRSMSTIVGGMVTGLKRETAAEFSFFLAVPTMLGAFLLQIIKFWKAGTLNILTDNMTTLIIGNVVSFIVAMIAIKTFIKFLQKHGFVAFGIYRIIIGGVILGMIALGMDLAVFQ</sequence>
<dbReference type="GO" id="GO:0050380">
    <property type="term" value="F:undecaprenyl-diphosphatase activity"/>
    <property type="evidence" value="ECO:0007669"/>
    <property type="project" value="UniProtKB-UniRule"/>
</dbReference>
<dbReference type="GO" id="GO:0008360">
    <property type="term" value="P:regulation of cell shape"/>
    <property type="evidence" value="ECO:0007669"/>
    <property type="project" value="UniProtKB-KW"/>
</dbReference>
<keyword evidence="5 14" id="KW-1003">Cell membrane</keyword>
<evidence type="ECO:0000313" key="15">
    <source>
        <dbReference type="EMBL" id="TFH97175.1"/>
    </source>
</evidence>
<keyword evidence="14" id="KW-0133">Cell shape</keyword>
<dbReference type="GO" id="GO:0005886">
    <property type="term" value="C:plasma membrane"/>
    <property type="evidence" value="ECO:0007669"/>
    <property type="project" value="UniProtKB-SubCell"/>
</dbReference>
<comment type="miscellaneous">
    <text evidence="14">Bacitracin is thought to be involved in the inhibition of peptidoglycan synthesis by sequestering undecaprenyl diphosphate, thereby reducing the pool of lipid carrier available.</text>
</comment>
<reference evidence="15 16" key="1">
    <citation type="submission" date="2019-03" db="EMBL/GenBank/DDBJ databases">
        <title>Porphyromonas levii Isolated from the Uterus of Dairy Cows.</title>
        <authorList>
            <person name="Francis A.M."/>
        </authorList>
    </citation>
    <scope>NUCLEOTIDE SEQUENCE [LARGE SCALE GENOMIC DNA]</scope>
    <source>
        <strain evidence="15 16">AF5678</strain>
    </source>
</reference>
<dbReference type="GO" id="GO:0071555">
    <property type="term" value="P:cell wall organization"/>
    <property type="evidence" value="ECO:0007669"/>
    <property type="project" value="UniProtKB-KW"/>
</dbReference>
<dbReference type="HAMAP" id="MF_01006">
    <property type="entry name" value="Undec_diphosphatase"/>
    <property type="match status" value="1"/>
</dbReference>
<evidence type="ECO:0000256" key="9">
    <source>
        <dbReference type="ARBA" id="ARBA00023136"/>
    </source>
</evidence>
<dbReference type="RefSeq" id="WP_134848981.1">
    <property type="nucleotide sequence ID" value="NZ_CP197400.1"/>
</dbReference>
<organism evidence="15 16">
    <name type="scientific">Porphyromonas levii</name>
    <dbReference type="NCBI Taxonomy" id="28114"/>
    <lineage>
        <taxon>Bacteria</taxon>
        <taxon>Pseudomonadati</taxon>
        <taxon>Bacteroidota</taxon>
        <taxon>Bacteroidia</taxon>
        <taxon>Bacteroidales</taxon>
        <taxon>Porphyromonadaceae</taxon>
        <taxon>Porphyromonas</taxon>
    </lineage>
</organism>
<keyword evidence="9 14" id="KW-0472">Membrane</keyword>
<comment type="similarity">
    <text evidence="2 14">Belongs to the UppP family.</text>
</comment>